<dbReference type="Pfam" id="PF00355">
    <property type="entry name" value="Rieske"/>
    <property type="match status" value="1"/>
</dbReference>
<dbReference type="SUPFAM" id="SSF50022">
    <property type="entry name" value="ISP domain"/>
    <property type="match status" value="1"/>
</dbReference>
<evidence type="ECO:0000256" key="5">
    <source>
        <dbReference type="ARBA" id="ARBA00023004"/>
    </source>
</evidence>
<comment type="cofactor">
    <cofactor evidence="9">
        <name>[2Fe-2S] cluster</name>
        <dbReference type="ChEBI" id="CHEBI:190135"/>
    </cofactor>
</comment>
<evidence type="ECO:0000256" key="8">
    <source>
        <dbReference type="ARBA" id="ARBA00029586"/>
    </source>
</evidence>
<evidence type="ECO:0000256" key="1">
    <source>
        <dbReference type="ARBA" id="ARBA00002494"/>
    </source>
</evidence>
<evidence type="ECO:0000313" key="13">
    <source>
        <dbReference type="Proteomes" id="UP000239352"/>
    </source>
</evidence>
<dbReference type="RefSeq" id="WP_106112654.1">
    <property type="nucleotide sequence ID" value="NZ_PVSR01000003.1"/>
</dbReference>
<keyword evidence="13" id="KW-1185">Reference proteome</keyword>
<feature type="region of interest" description="Disordered" evidence="10">
    <location>
        <begin position="31"/>
        <end position="53"/>
    </location>
</feature>
<evidence type="ECO:0000256" key="10">
    <source>
        <dbReference type="SAM" id="MobiDB-lite"/>
    </source>
</evidence>
<keyword evidence="3" id="KW-0001">2Fe-2S</keyword>
<dbReference type="GO" id="GO:0051537">
    <property type="term" value="F:2 iron, 2 sulfur cluster binding"/>
    <property type="evidence" value="ECO:0007669"/>
    <property type="project" value="UniProtKB-KW"/>
</dbReference>
<dbReference type="GO" id="GO:0046872">
    <property type="term" value="F:metal ion binding"/>
    <property type="evidence" value="ECO:0007669"/>
    <property type="project" value="UniProtKB-KW"/>
</dbReference>
<evidence type="ECO:0000256" key="7">
    <source>
        <dbReference type="ARBA" id="ARBA00023157"/>
    </source>
</evidence>
<keyword evidence="7" id="KW-1015">Disulfide bond</keyword>
<dbReference type="STRING" id="1050202.GCA_000384035_02665"/>
<dbReference type="PROSITE" id="PS51296">
    <property type="entry name" value="RIESKE"/>
    <property type="match status" value="1"/>
</dbReference>
<dbReference type="GO" id="GO:0016020">
    <property type="term" value="C:membrane"/>
    <property type="evidence" value="ECO:0007669"/>
    <property type="project" value="InterPro"/>
</dbReference>
<dbReference type="CDD" id="cd03467">
    <property type="entry name" value="Rieske"/>
    <property type="match status" value="1"/>
</dbReference>
<feature type="domain" description="Rieske" evidence="11">
    <location>
        <begin position="54"/>
        <end position="148"/>
    </location>
</feature>
<proteinExistence type="predicted"/>
<gene>
    <name evidence="12" type="ORF">CEP50_04510</name>
</gene>
<dbReference type="AlphaFoldDB" id="A0A2T0GZT3"/>
<dbReference type="EMBL" id="PVSR01000003">
    <property type="protein sequence ID" value="PRW64618.1"/>
    <property type="molecule type" value="Genomic_DNA"/>
</dbReference>
<evidence type="ECO:0000313" key="12">
    <source>
        <dbReference type="EMBL" id="PRW64618.1"/>
    </source>
</evidence>
<comment type="function">
    <text evidence="1">Iron-sulfur subunit of the cytochrome bc1 complex, an essential component of the respiratory electron transport chain required for ATP synthesis. The bc1 complex catalyzes the oxidation of menaquinol and the reduction of cytochrome c in the respiratory chain. The bc1 complex operates through a Q-cycle mechanism that couples electron transfer to generation of the proton gradient that drives ATP synthesis.</text>
</comment>
<dbReference type="Proteomes" id="UP000239352">
    <property type="component" value="Unassembled WGS sequence"/>
</dbReference>
<dbReference type="InterPro" id="IPR014349">
    <property type="entry name" value="Rieske_Fe-S_prot"/>
</dbReference>
<comment type="caution">
    <text evidence="12">The sequence shown here is derived from an EMBL/GenBank/DDBJ whole genome shotgun (WGS) entry which is preliminary data.</text>
</comment>
<evidence type="ECO:0000256" key="6">
    <source>
        <dbReference type="ARBA" id="ARBA00023014"/>
    </source>
</evidence>
<accession>A0A2T0GZT3</accession>
<feature type="compositionally biased region" description="Basic and acidic residues" evidence="10">
    <location>
        <begin position="40"/>
        <end position="53"/>
    </location>
</feature>
<dbReference type="InterPro" id="IPR017941">
    <property type="entry name" value="Rieske_2Fe-2S"/>
</dbReference>
<reference evidence="12 13" key="1">
    <citation type="submission" date="2018-03" db="EMBL/GenBank/DDBJ databases">
        <title>Actinopolyspora mortivallis from Sahara, screening for active biomolecules.</title>
        <authorList>
            <person name="Selama O."/>
            <person name="Wellington E.M.H."/>
            <person name="Hacene H."/>
        </authorList>
    </citation>
    <scope>NUCLEOTIDE SEQUENCE [LARGE SCALE GENOMIC DNA]</scope>
    <source>
        <strain evidence="12 13">M5A</strain>
    </source>
</reference>
<evidence type="ECO:0000256" key="3">
    <source>
        <dbReference type="ARBA" id="ARBA00022714"/>
    </source>
</evidence>
<keyword evidence="4" id="KW-0479">Metal-binding</keyword>
<dbReference type="Gene3D" id="2.102.10.10">
    <property type="entry name" value="Rieske [2Fe-2S] iron-sulphur domain"/>
    <property type="match status" value="1"/>
</dbReference>
<evidence type="ECO:0000256" key="2">
    <source>
        <dbReference type="ARBA" id="ARBA00015816"/>
    </source>
</evidence>
<dbReference type="InParanoid" id="A0A2T0GZT3"/>
<evidence type="ECO:0000256" key="9">
    <source>
        <dbReference type="ARBA" id="ARBA00034078"/>
    </source>
</evidence>
<sequence length="151" mass="15352">MSAEPPVTRRHALAVGGVGVGAAMLSGCSDGSYQGSELTSEERPSDGDTPREGERLAALTEVPVGGSLVVDGPEGEKIALSRPNEDEVTAHSAVCTHMRCTVRAAGNELRCPCHGSVFESASGEVVSGPARKPLPSVAVRVESGEIVTGGS</sequence>
<keyword evidence="6" id="KW-0411">Iron-sulfur</keyword>
<dbReference type="PANTHER" id="PTHR10134">
    <property type="entry name" value="CYTOCHROME B-C1 COMPLEX SUBUNIT RIESKE, MITOCHONDRIAL"/>
    <property type="match status" value="1"/>
</dbReference>
<name>A0A2T0GZT3_ACTMO</name>
<dbReference type="InterPro" id="IPR036922">
    <property type="entry name" value="Rieske_2Fe-2S_sf"/>
</dbReference>
<evidence type="ECO:0000259" key="11">
    <source>
        <dbReference type="PROSITE" id="PS51296"/>
    </source>
</evidence>
<protein>
    <recommendedName>
        <fullName evidence="2">Cytochrome bc1 complex Rieske iron-sulfur subunit</fullName>
    </recommendedName>
    <alternativeName>
        <fullName evidence="8">Cytochrome bc1 reductase complex subunit QcrA</fullName>
    </alternativeName>
</protein>
<dbReference type="GO" id="GO:0016705">
    <property type="term" value="F:oxidoreductase activity, acting on paired donors, with incorporation or reduction of molecular oxygen"/>
    <property type="evidence" value="ECO:0007669"/>
    <property type="project" value="UniProtKB-ARBA"/>
</dbReference>
<dbReference type="PRINTS" id="PR00162">
    <property type="entry name" value="RIESKE"/>
</dbReference>
<evidence type="ECO:0000256" key="4">
    <source>
        <dbReference type="ARBA" id="ARBA00022723"/>
    </source>
</evidence>
<keyword evidence="5" id="KW-0408">Iron</keyword>
<dbReference type="InterPro" id="IPR005805">
    <property type="entry name" value="Rieske_Fe-S_prot_C"/>
</dbReference>
<dbReference type="GO" id="GO:0004497">
    <property type="term" value="F:monooxygenase activity"/>
    <property type="evidence" value="ECO:0007669"/>
    <property type="project" value="UniProtKB-ARBA"/>
</dbReference>
<organism evidence="12 13">
    <name type="scientific">Actinopolyspora mortivallis</name>
    <dbReference type="NCBI Taxonomy" id="33906"/>
    <lineage>
        <taxon>Bacteria</taxon>
        <taxon>Bacillati</taxon>
        <taxon>Actinomycetota</taxon>
        <taxon>Actinomycetes</taxon>
        <taxon>Actinopolysporales</taxon>
        <taxon>Actinopolysporaceae</taxon>
        <taxon>Actinopolyspora</taxon>
    </lineage>
</organism>